<comment type="similarity">
    <text evidence="2">Belongs to the bacterial sugar transferase family.</text>
</comment>
<evidence type="ECO:0000313" key="10">
    <source>
        <dbReference type="Proteomes" id="UP000348942"/>
    </source>
</evidence>
<feature type="transmembrane region" description="Helical" evidence="7">
    <location>
        <begin position="12"/>
        <end position="33"/>
    </location>
</feature>
<reference evidence="9 10" key="1">
    <citation type="submission" date="2019-10" db="EMBL/GenBank/DDBJ databases">
        <title>Vibrio sp. nov., isolated from Coralline algae surface.</title>
        <authorList>
            <person name="Geng Y."/>
            <person name="Zhang X."/>
        </authorList>
    </citation>
    <scope>NUCLEOTIDE SEQUENCE [LARGE SCALE GENOMIC DNA]</scope>
    <source>
        <strain evidence="9 10">SM1977</strain>
    </source>
</reference>
<sequence length="464" mass="51700">MSREAIKIANDGFSILVKIVDFSIINLTLIGLLKLNGLHPSIVDVSAGLLFSAIFLLSGEYTGFYKLGFESSKMLFLKKFIAIILTSLILMSLVKTQFIALPCIKDAALTRELLWIVYSVSFFLIGILRLSLLSIKTAPPKIAILGLTAGGLSVERGLIEKYGKDIIQNIAFYDDRGPKRFGYMTKSAYKGGIAALLELAKKNEIDEVYIALPLVARDRIRKFMHILSDTTVDTMIVPDLYTYNLSNIQLKSVGQVQTFSVFASPFEGLGGVIKRGIDLVVGSVITLIILPVLAGVAVGVKLSSPGPVLFKQDRYGLGGKKIKVWKFRSMKVMENTDVVVQATKGDPRVTKFGAFIRRTSLDELPQFINVLQGTMSIVGPRPHAVSHNEQYRKIVDNYMVRHKVKPGITGLAQIRGFRGETDTLDKMAKRIQYDIRYMQNWTPLYDLKIIFMTIFKGFMSETAY</sequence>
<dbReference type="RefSeq" id="WP_153448827.1">
    <property type="nucleotide sequence ID" value="NZ_CP045700.1"/>
</dbReference>
<evidence type="ECO:0000256" key="3">
    <source>
        <dbReference type="ARBA" id="ARBA00022679"/>
    </source>
</evidence>
<evidence type="ECO:0000256" key="4">
    <source>
        <dbReference type="ARBA" id="ARBA00022692"/>
    </source>
</evidence>
<dbReference type="PANTHER" id="PTHR30576">
    <property type="entry name" value="COLANIC BIOSYNTHESIS UDP-GLUCOSE LIPID CARRIER TRANSFERASE"/>
    <property type="match status" value="1"/>
</dbReference>
<dbReference type="NCBIfam" id="TIGR03023">
    <property type="entry name" value="WcaJ_sugtrans"/>
    <property type="match status" value="1"/>
</dbReference>
<dbReference type="InterPro" id="IPR017475">
    <property type="entry name" value="EPS_sugar_tfrase"/>
</dbReference>
<keyword evidence="4 7" id="KW-0812">Transmembrane</keyword>
<dbReference type="AlphaFoldDB" id="A0A5Q0TII6"/>
<feature type="domain" description="Bacterial sugar transferase" evidence="8">
    <location>
        <begin position="274"/>
        <end position="457"/>
    </location>
</feature>
<proteinExistence type="inferred from homology"/>
<feature type="transmembrane region" description="Helical" evidence="7">
    <location>
        <begin position="279"/>
        <end position="300"/>
    </location>
</feature>
<evidence type="ECO:0000256" key="1">
    <source>
        <dbReference type="ARBA" id="ARBA00004141"/>
    </source>
</evidence>
<evidence type="ECO:0000256" key="5">
    <source>
        <dbReference type="ARBA" id="ARBA00022989"/>
    </source>
</evidence>
<dbReference type="GO" id="GO:0089702">
    <property type="term" value="F:undecaprenyl-phosphate glucose phosphotransferase activity"/>
    <property type="evidence" value="ECO:0007669"/>
    <property type="project" value="UniProtKB-EC"/>
</dbReference>
<dbReference type="InterPro" id="IPR003362">
    <property type="entry name" value="Bact_transf"/>
</dbReference>
<feature type="transmembrane region" description="Helical" evidence="7">
    <location>
        <begin position="80"/>
        <end position="101"/>
    </location>
</feature>
<dbReference type="EC" id="2.7.8.31" evidence="9"/>
<keyword evidence="3 9" id="KW-0808">Transferase</keyword>
<keyword evidence="6 7" id="KW-0472">Membrane</keyword>
<evidence type="ECO:0000256" key="2">
    <source>
        <dbReference type="ARBA" id="ARBA00006464"/>
    </source>
</evidence>
<feature type="transmembrane region" description="Helical" evidence="7">
    <location>
        <begin position="45"/>
        <end position="68"/>
    </location>
</feature>
<protein>
    <submittedName>
        <fullName evidence="9">Undecaprenyl-phosphate glucose phosphotransferase</fullName>
        <ecNumber evidence="9">2.7.8.31</ecNumber>
    </submittedName>
</protein>
<name>A0A5Q0TII6_9VIBR</name>
<dbReference type="EMBL" id="CP045700">
    <property type="protein sequence ID" value="QGA66694.1"/>
    <property type="molecule type" value="Genomic_DNA"/>
</dbReference>
<dbReference type="InterPro" id="IPR017473">
    <property type="entry name" value="Undecaprenyl-P_gluc_Ptfrase"/>
</dbReference>
<dbReference type="Pfam" id="PF02397">
    <property type="entry name" value="Bac_transf"/>
    <property type="match status" value="1"/>
</dbReference>
<evidence type="ECO:0000256" key="6">
    <source>
        <dbReference type="ARBA" id="ARBA00023136"/>
    </source>
</evidence>
<dbReference type="Proteomes" id="UP000348942">
    <property type="component" value="Chromosome 2"/>
</dbReference>
<feature type="transmembrane region" description="Helical" evidence="7">
    <location>
        <begin position="113"/>
        <end position="132"/>
    </location>
</feature>
<gene>
    <name evidence="9" type="ORF">GFB47_14955</name>
</gene>
<evidence type="ECO:0000259" key="8">
    <source>
        <dbReference type="Pfam" id="PF02397"/>
    </source>
</evidence>
<dbReference type="PANTHER" id="PTHR30576:SF21">
    <property type="entry name" value="UDP-GLUCOSE:UNDECAPRENYL-PHOSPHATE GLUCOSE-1-PHOSPHATE TRANSFERASE"/>
    <property type="match status" value="1"/>
</dbReference>
<evidence type="ECO:0000313" key="9">
    <source>
        <dbReference type="EMBL" id="QGA66694.1"/>
    </source>
</evidence>
<dbReference type="GO" id="GO:0009242">
    <property type="term" value="P:colanic acid biosynthetic process"/>
    <property type="evidence" value="ECO:0007669"/>
    <property type="project" value="TreeGrafter"/>
</dbReference>
<keyword evidence="5 7" id="KW-1133">Transmembrane helix</keyword>
<comment type="subcellular location">
    <subcellularLocation>
        <location evidence="1">Membrane</location>
        <topology evidence="1">Multi-pass membrane protein</topology>
    </subcellularLocation>
</comment>
<organism evidence="9 10">
    <name type="scientific">Vibrio algicola</name>
    <dbReference type="NCBI Taxonomy" id="2662262"/>
    <lineage>
        <taxon>Bacteria</taxon>
        <taxon>Pseudomonadati</taxon>
        <taxon>Pseudomonadota</taxon>
        <taxon>Gammaproteobacteria</taxon>
        <taxon>Vibrionales</taxon>
        <taxon>Vibrionaceae</taxon>
        <taxon>Vibrio</taxon>
    </lineage>
</organism>
<evidence type="ECO:0000256" key="7">
    <source>
        <dbReference type="SAM" id="Phobius"/>
    </source>
</evidence>
<keyword evidence="10" id="KW-1185">Reference proteome</keyword>
<dbReference type="NCBIfam" id="TIGR03025">
    <property type="entry name" value="EPS_sugtrans"/>
    <property type="match status" value="1"/>
</dbReference>
<dbReference type="GO" id="GO:0016020">
    <property type="term" value="C:membrane"/>
    <property type="evidence" value="ECO:0007669"/>
    <property type="project" value="UniProtKB-SubCell"/>
</dbReference>
<dbReference type="Gene3D" id="3.40.50.720">
    <property type="entry name" value="NAD(P)-binding Rossmann-like Domain"/>
    <property type="match status" value="1"/>
</dbReference>
<accession>A0A5Q0TII6</accession>
<dbReference type="Pfam" id="PF13727">
    <property type="entry name" value="CoA_binding_3"/>
    <property type="match status" value="1"/>
</dbReference>